<sequence>MDLGLQLSSGCNVNDAETLQVDLLVKEENLKEEEYGRMISCQDEEEKPFGEFHCNVKSETDNSEYNVTYYETRHTEVKEEEEQEVELKAELDEQENDDQLECSSETFQAPVEIEVKKEEEEHLLENAPAEAEDDTEGDLLAEDETPPRTRQKKESKKKLVNKERRMKGKSYTGKHRNEELLKEPRLIGPRCTSVACEKSSKHHCSEITEADRDKIFKNFWENMTWEEKRMYVCSLVDVVAVQRRTGSDTSRRSSTLVFFLKVREGQRMRVCKSLFLSTIGIGEWSALNWVKETQRACFCQQ</sequence>
<accession>A0AAV6GRS4</accession>
<feature type="compositionally biased region" description="Basic residues" evidence="1">
    <location>
        <begin position="149"/>
        <end position="174"/>
    </location>
</feature>
<name>A0AAV6GRS4_9TELE</name>
<dbReference type="AlphaFoldDB" id="A0AAV6GRS4"/>
<evidence type="ECO:0000313" key="2">
    <source>
        <dbReference type="EMBL" id="KAG5277858.1"/>
    </source>
</evidence>
<dbReference type="PANTHER" id="PTHR10773:SF19">
    <property type="match status" value="1"/>
</dbReference>
<feature type="region of interest" description="Disordered" evidence="1">
    <location>
        <begin position="123"/>
        <end position="176"/>
    </location>
</feature>
<gene>
    <name evidence="2" type="ORF">AALO_G00092150</name>
</gene>
<evidence type="ECO:0000256" key="1">
    <source>
        <dbReference type="SAM" id="MobiDB-lite"/>
    </source>
</evidence>
<comment type="caution">
    <text evidence="2">The sequence shown here is derived from an EMBL/GenBank/DDBJ whole genome shotgun (WGS) entry which is preliminary data.</text>
</comment>
<protein>
    <submittedName>
        <fullName evidence="2">Uncharacterized protein</fullName>
    </submittedName>
</protein>
<feature type="compositionally biased region" description="Acidic residues" evidence="1">
    <location>
        <begin position="130"/>
        <end position="144"/>
    </location>
</feature>
<dbReference type="Proteomes" id="UP000823561">
    <property type="component" value="Chromosome 7"/>
</dbReference>
<reference evidence="2" key="1">
    <citation type="submission" date="2020-10" db="EMBL/GenBank/DDBJ databases">
        <title>Chromosome-scale genome assembly of the Allis shad, Alosa alosa.</title>
        <authorList>
            <person name="Margot Z."/>
            <person name="Christophe K."/>
            <person name="Cabau C."/>
            <person name="Louis A."/>
            <person name="Berthelot C."/>
            <person name="Parey E."/>
            <person name="Roest Crollius H."/>
            <person name="Montfort J."/>
            <person name="Robinson-Rechavi M."/>
            <person name="Bucao C."/>
            <person name="Bouchez O."/>
            <person name="Gislard M."/>
            <person name="Lluch J."/>
            <person name="Milhes M."/>
            <person name="Lampietro C."/>
            <person name="Lopez Roques C."/>
            <person name="Donnadieu C."/>
            <person name="Braasch I."/>
            <person name="Desvignes T."/>
            <person name="Postlethwait J."/>
            <person name="Bobe J."/>
            <person name="Guiguen Y."/>
        </authorList>
    </citation>
    <scope>NUCLEOTIDE SEQUENCE</scope>
    <source>
        <strain evidence="2">M-15738</strain>
        <tissue evidence="2">Blood</tissue>
    </source>
</reference>
<dbReference type="PANTHER" id="PTHR10773">
    <property type="entry name" value="DNA-DIRECTED RNA POLYMERASES I, II, AND III SUBUNIT RPABC2"/>
    <property type="match status" value="1"/>
</dbReference>
<organism evidence="2 3">
    <name type="scientific">Alosa alosa</name>
    <name type="common">allis shad</name>
    <dbReference type="NCBI Taxonomy" id="278164"/>
    <lineage>
        <taxon>Eukaryota</taxon>
        <taxon>Metazoa</taxon>
        <taxon>Chordata</taxon>
        <taxon>Craniata</taxon>
        <taxon>Vertebrata</taxon>
        <taxon>Euteleostomi</taxon>
        <taxon>Actinopterygii</taxon>
        <taxon>Neopterygii</taxon>
        <taxon>Teleostei</taxon>
        <taxon>Clupei</taxon>
        <taxon>Clupeiformes</taxon>
        <taxon>Clupeoidei</taxon>
        <taxon>Clupeidae</taxon>
        <taxon>Alosa</taxon>
    </lineage>
</organism>
<proteinExistence type="predicted"/>
<keyword evidence="3" id="KW-1185">Reference proteome</keyword>
<evidence type="ECO:0000313" key="3">
    <source>
        <dbReference type="Proteomes" id="UP000823561"/>
    </source>
</evidence>
<dbReference type="EMBL" id="JADWDJ010000007">
    <property type="protein sequence ID" value="KAG5277858.1"/>
    <property type="molecule type" value="Genomic_DNA"/>
</dbReference>